<gene>
    <name evidence="2" type="ORF">KUTeg_018780</name>
</gene>
<keyword evidence="3" id="KW-1185">Reference proteome</keyword>
<evidence type="ECO:0000313" key="3">
    <source>
        <dbReference type="Proteomes" id="UP001217089"/>
    </source>
</evidence>
<dbReference type="Pfam" id="PF03184">
    <property type="entry name" value="DDE_1"/>
    <property type="match status" value="1"/>
</dbReference>
<reference evidence="2 3" key="1">
    <citation type="submission" date="2022-12" db="EMBL/GenBank/DDBJ databases">
        <title>Chromosome-level genome of Tegillarca granosa.</title>
        <authorList>
            <person name="Kim J."/>
        </authorList>
    </citation>
    <scope>NUCLEOTIDE SEQUENCE [LARGE SCALE GENOMIC DNA]</scope>
    <source>
        <strain evidence="2">Teg-2019</strain>
        <tissue evidence="2">Adductor muscle</tissue>
    </source>
</reference>
<name>A0ABQ9EJG6_TEGGR</name>
<dbReference type="EMBL" id="JARBDR010000915">
    <property type="protein sequence ID" value="KAJ8303670.1"/>
    <property type="molecule type" value="Genomic_DNA"/>
</dbReference>
<accession>A0ABQ9EJG6</accession>
<sequence length="126" mass="14066">MDEKGISLEHKPQRVISRKAVKTVPGKVSNCRDNITVVASVNASGKRMPPLMIVKGTTHRSLYAYDTESGPPDAIWTFQSNAWIEDILGQKWFDYIILKYCGPVIDSGSTQIPRGYWCFGSGCQKQ</sequence>
<evidence type="ECO:0000313" key="2">
    <source>
        <dbReference type="EMBL" id="KAJ8303670.1"/>
    </source>
</evidence>
<proteinExistence type="predicted"/>
<protein>
    <recommendedName>
        <fullName evidence="1">DDE-1 domain-containing protein</fullName>
    </recommendedName>
</protein>
<evidence type="ECO:0000259" key="1">
    <source>
        <dbReference type="Pfam" id="PF03184"/>
    </source>
</evidence>
<dbReference type="Proteomes" id="UP001217089">
    <property type="component" value="Unassembled WGS sequence"/>
</dbReference>
<feature type="domain" description="DDE-1" evidence="1">
    <location>
        <begin position="34"/>
        <end position="94"/>
    </location>
</feature>
<comment type="caution">
    <text evidence="2">The sequence shown here is derived from an EMBL/GenBank/DDBJ whole genome shotgun (WGS) entry which is preliminary data.</text>
</comment>
<organism evidence="2 3">
    <name type="scientific">Tegillarca granosa</name>
    <name type="common">Malaysian cockle</name>
    <name type="synonym">Anadara granosa</name>
    <dbReference type="NCBI Taxonomy" id="220873"/>
    <lineage>
        <taxon>Eukaryota</taxon>
        <taxon>Metazoa</taxon>
        <taxon>Spiralia</taxon>
        <taxon>Lophotrochozoa</taxon>
        <taxon>Mollusca</taxon>
        <taxon>Bivalvia</taxon>
        <taxon>Autobranchia</taxon>
        <taxon>Pteriomorphia</taxon>
        <taxon>Arcoida</taxon>
        <taxon>Arcoidea</taxon>
        <taxon>Arcidae</taxon>
        <taxon>Tegillarca</taxon>
    </lineage>
</organism>
<dbReference type="InterPro" id="IPR004875">
    <property type="entry name" value="DDE_SF_endonuclease_dom"/>
</dbReference>